<feature type="chain" id="PRO_5020180632" description="DUF5776 domain-containing protein" evidence="1">
    <location>
        <begin position="30"/>
        <end position="138"/>
    </location>
</feature>
<evidence type="ECO:0000313" key="3">
    <source>
        <dbReference type="Proteomes" id="UP000294854"/>
    </source>
</evidence>
<feature type="signal peptide" evidence="1">
    <location>
        <begin position="1"/>
        <end position="29"/>
    </location>
</feature>
<dbReference type="EMBL" id="PUFO01000005">
    <property type="protein sequence ID" value="TDG80925.1"/>
    <property type="molecule type" value="Genomic_DNA"/>
</dbReference>
<protein>
    <recommendedName>
        <fullName evidence="4">DUF5776 domain-containing protein</fullName>
    </recommendedName>
</protein>
<sequence>MKLKNIVIASVATLSFGAALTMTSKSVSAYSSYKSIPTAIRGYYISKPGNDSLKITKHAIVSGSPLADSYFYRVTKVNRSGHKYHVHAHITLGNTTYFTMKLSHYKKNKIYSAGYTYTKTSKAKYHYFSNHFNHAYGY</sequence>
<organism evidence="2 3">
    <name type="scientific">Secundilactobacillus malefermentans</name>
    <dbReference type="NCBI Taxonomy" id="176292"/>
    <lineage>
        <taxon>Bacteria</taxon>
        <taxon>Bacillati</taxon>
        <taxon>Bacillota</taxon>
        <taxon>Bacilli</taxon>
        <taxon>Lactobacillales</taxon>
        <taxon>Lactobacillaceae</taxon>
        <taxon>Secundilactobacillus</taxon>
    </lineage>
</organism>
<comment type="caution">
    <text evidence="2">The sequence shown here is derived from an EMBL/GenBank/DDBJ whole genome shotgun (WGS) entry which is preliminary data.</text>
</comment>
<dbReference type="RefSeq" id="WP_010619692.1">
    <property type="nucleotide sequence ID" value="NZ_PUFO01000005.1"/>
</dbReference>
<evidence type="ECO:0000313" key="2">
    <source>
        <dbReference type="EMBL" id="TDG80925.1"/>
    </source>
</evidence>
<evidence type="ECO:0008006" key="4">
    <source>
        <dbReference type="Google" id="ProtNLM"/>
    </source>
</evidence>
<proteinExistence type="predicted"/>
<keyword evidence="3" id="KW-1185">Reference proteome</keyword>
<gene>
    <name evidence="2" type="ORF">C5L31_001332</name>
</gene>
<dbReference type="OrthoDB" id="2327222at2"/>
<name>A0A4R5NU30_9LACO</name>
<reference evidence="2 3" key="1">
    <citation type="journal article" date="2019" name="Appl. Microbiol. Biotechnol.">
        <title>Uncovering carbohydrate metabolism through a genotype-phenotype association study of 56 lactic acid bacteria genomes.</title>
        <authorList>
            <person name="Buron-Moles G."/>
            <person name="Chailyan A."/>
            <person name="Dolejs I."/>
            <person name="Forster J."/>
            <person name="Miks M.H."/>
        </authorList>
    </citation>
    <scope>NUCLEOTIDE SEQUENCE [LARGE SCALE GENOMIC DNA]</scope>
    <source>
        <strain evidence="2 3">ATCC 49373</strain>
    </source>
</reference>
<dbReference type="Proteomes" id="UP000294854">
    <property type="component" value="Unassembled WGS sequence"/>
</dbReference>
<accession>A0A4R5NU30</accession>
<keyword evidence="1" id="KW-0732">Signal</keyword>
<dbReference type="AlphaFoldDB" id="A0A4R5NU30"/>
<evidence type="ECO:0000256" key="1">
    <source>
        <dbReference type="SAM" id="SignalP"/>
    </source>
</evidence>